<dbReference type="EMBL" id="FNUT01000002">
    <property type="protein sequence ID" value="SEF64091.1"/>
    <property type="molecule type" value="Genomic_DNA"/>
</dbReference>
<keyword evidence="2" id="KW-1185">Reference proteome</keyword>
<accession>A0A1H5TPT1</accession>
<organism evidence="1 2">
    <name type="scientific">Sphingobacterium lactis</name>
    <dbReference type="NCBI Taxonomy" id="797291"/>
    <lineage>
        <taxon>Bacteria</taxon>
        <taxon>Pseudomonadati</taxon>
        <taxon>Bacteroidota</taxon>
        <taxon>Sphingobacteriia</taxon>
        <taxon>Sphingobacteriales</taxon>
        <taxon>Sphingobacteriaceae</taxon>
        <taxon>Sphingobacterium</taxon>
    </lineage>
</organism>
<name>A0A1H5TPT1_9SPHI</name>
<protein>
    <submittedName>
        <fullName evidence="1">Uncharacterized protein</fullName>
    </submittedName>
</protein>
<dbReference type="AlphaFoldDB" id="A0A1H5TPT1"/>
<dbReference type="Proteomes" id="UP000236731">
    <property type="component" value="Unassembled WGS sequence"/>
</dbReference>
<evidence type="ECO:0000313" key="2">
    <source>
        <dbReference type="Proteomes" id="UP000236731"/>
    </source>
</evidence>
<evidence type="ECO:0000313" key="1">
    <source>
        <dbReference type="EMBL" id="SEF64091.1"/>
    </source>
</evidence>
<sequence length="312" mass="36658">MTVRLKLIWNSDLYMDKLLKNAFKMQIQSKEGFEFEEFIDELFLLKYGVDNYTPIRRNKDKGNDGTILPEQKILACYAPRKYSKTDFETKVLGAANKEGDFEKYQKNWKDKFPNWEMYVNHEVSPEQFTLIQGLDGDTSIKGIDQILSIVDELVSSKKRKLAAYLGIENFFIQDYIQEIINDLLNASNEEDKALHFDRKTLVPPQKKIELNFEQEDWDGMNSEMVLVMAEFNTITNILSGYNDDEINTLKRRVINDYNKLSGNFKERLYNLTDQYTTTYGNIKDDEYVKCVKSILLYMFEQCLIGRKTENEL</sequence>
<proteinExistence type="predicted"/>
<reference evidence="2" key="1">
    <citation type="submission" date="2016-10" db="EMBL/GenBank/DDBJ databases">
        <authorList>
            <person name="Varghese N."/>
            <person name="Submissions S."/>
        </authorList>
    </citation>
    <scope>NUCLEOTIDE SEQUENCE [LARGE SCALE GENOMIC DNA]</scope>
    <source>
        <strain evidence="2">DSM 22361</strain>
    </source>
</reference>
<gene>
    <name evidence="1" type="ORF">SAMN05421877_10232</name>
</gene>